<dbReference type="InterPro" id="IPR032675">
    <property type="entry name" value="LRR_dom_sf"/>
</dbReference>
<proteinExistence type="predicted"/>
<accession>A0A6A4IB95</accession>
<dbReference type="EMBL" id="ML769401">
    <property type="protein sequence ID" value="KAE9406568.1"/>
    <property type="molecule type" value="Genomic_DNA"/>
</dbReference>
<dbReference type="Gene3D" id="1.20.1280.50">
    <property type="match status" value="1"/>
</dbReference>
<dbReference type="SUPFAM" id="SSF52047">
    <property type="entry name" value="RNI-like"/>
    <property type="match status" value="1"/>
</dbReference>
<dbReference type="OrthoDB" id="3365698at2759"/>
<dbReference type="Proteomes" id="UP000799118">
    <property type="component" value="Unassembled WGS sequence"/>
</dbReference>
<dbReference type="AlphaFoldDB" id="A0A6A4IB95"/>
<reference evidence="1" key="1">
    <citation type="journal article" date="2019" name="Environ. Microbiol.">
        <title>Fungal ecological strategies reflected in gene transcription - a case study of two litter decomposers.</title>
        <authorList>
            <person name="Barbi F."/>
            <person name="Kohler A."/>
            <person name="Barry K."/>
            <person name="Baskaran P."/>
            <person name="Daum C."/>
            <person name="Fauchery L."/>
            <person name="Ihrmark K."/>
            <person name="Kuo A."/>
            <person name="LaButti K."/>
            <person name="Lipzen A."/>
            <person name="Morin E."/>
            <person name="Grigoriev I.V."/>
            <person name="Henrissat B."/>
            <person name="Lindahl B."/>
            <person name="Martin F."/>
        </authorList>
    </citation>
    <scope>NUCLEOTIDE SEQUENCE</scope>
    <source>
        <strain evidence="1">JB14</strain>
    </source>
</reference>
<keyword evidence="2" id="KW-1185">Reference proteome</keyword>
<dbReference type="PANTHER" id="PTHR38926:SF72">
    <property type="entry name" value="IM:7136021-RELATED"/>
    <property type="match status" value="1"/>
</dbReference>
<organism evidence="1 2">
    <name type="scientific">Gymnopus androsaceus JB14</name>
    <dbReference type="NCBI Taxonomy" id="1447944"/>
    <lineage>
        <taxon>Eukaryota</taxon>
        <taxon>Fungi</taxon>
        <taxon>Dikarya</taxon>
        <taxon>Basidiomycota</taxon>
        <taxon>Agaricomycotina</taxon>
        <taxon>Agaricomycetes</taxon>
        <taxon>Agaricomycetidae</taxon>
        <taxon>Agaricales</taxon>
        <taxon>Marasmiineae</taxon>
        <taxon>Omphalotaceae</taxon>
        <taxon>Gymnopus</taxon>
    </lineage>
</organism>
<evidence type="ECO:0000313" key="1">
    <source>
        <dbReference type="EMBL" id="KAE9406568.1"/>
    </source>
</evidence>
<name>A0A6A4IB95_9AGAR</name>
<gene>
    <name evidence="1" type="ORF">BT96DRAFT_915275</name>
</gene>
<dbReference type="Gene3D" id="3.80.10.10">
    <property type="entry name" value="Ribonuclease Inhibitor"/>
    <property type="match status" value="1"/>
</dbReference>
<protein>
    <submittedName>
        <fullName evidence="1">Uncharacterized protein</fullName>
    </submittedName>
</protein>
<sequence>MSLGFKCPTCGSYNFTMRIDVDSDAMKEELCAEYDPVSCGEVEEMLSLIDKDYQRCAYEISRLQLQVEALSSRQRQLKAYESKLRYLVAPIRKLPSEILILIFNHVSQHNYFREYPSLKSYLWRDGEDGLNAMPALVLSSVCSGWRRLALSYSTIWSRISLILDLKVSDHESNTERLGFFTTVQRYIDRSGTSLLWLRIDTRGDSIVSRPHPTLSLLGKQTHRWQHLTFYGNNYISREIFSIPKNVIDFPMLEDIEYDTVGRRSLEIFGQVPKVKTLKLETYIGHVAAANFPWRQLTSLDVAIRGRVSEVADLCPNVTKLRFQTFIVKRHSEADTPSPRAFRLLQSLSLVITNPLGETTWLDVILASSICPSLTSLTVERHILEDNLTPKVAWPLRTLETFLTLSSCALTSLSIQGLQLPDNDLIDIFKRLPSVATLTIQDPYLDLDFSNTITPTLIQSLHSTRHPSSNSPLLPKLRYLTLSYAGKVFDDAGFVDMIESRCLSNADALSIGIDPLRSLVLRSLHRTPTSLGEVAKNYEPLRLLDKQNGFRLIIKGVPPTAAM</sequence>
<dbReference type="PANTHER" id="PTHR38926">
    <property type="entry name" value="F-BOX DOMAIN CONTAINING PROTEIN, EXPRESSED"/>
    <property type="match status" value="1"/>
</dbReference>
<evidence type="ECO:0000313" key="2">
    <source>
        <dbReference type="Proteomes" id="UP000799118"/>
    </source>
</evidence>